<evidence type="ECO:0000313" key="10">
    <source>
        <dbReference type="EMBL" id="KAL0950739.1"/>
    </source>
</evidence>
<name>A0ABR3J535_9AGAR</name>
<protein>
    <recommendedName>
        <fullName evidence="9">Protein kinase domain-containing protein</fullName>
    </recommendedName>
</protein>
<dbReference type="PANTHER" id="PTHR48016:SF32">
    <property type="entry name" value="MITOGEN-ACTIVATED PROTEIN KINASE KINASE KINASE 4"/>
    <property type="match status" value="1"/>
</dbReference>
<organism evidence="10 11">
    <name type="scientific">Hohenbuehelia grisea</name>
    <dbReference type="NCBI Taxonomy" id="104357"/>
    <lineage>
        <taxon>Eukaryota</taxon>
        <taxon>Fungi</taxon>
        <taxon>Dikarya</taxon>
        <taxon>Basidiomycota</taxon>
        <taxon>Agaricomycotina</taxon>
        <taxon>Agaricomycetes</taxon>
        <taxon>Agaricomycetidae</taxon>
        <taxon>Agaricales</taxon>
        <taxon>Pleurotineae</taxon>
        <taxon>Pleurotaceae</taxon>
        <taxon>Hohenbuehelia</taxon>
    </lineage>
</organism>
<dbReference type="Gene3D" id="1.10.510.10">
    <property type="entry name" value="Transferase(Phosphotransferase) domain 1"/>
    <property type="match status" value="1"/>
</dbReference>
<dbReference type="InterPro" id="IPR050538">
    <property type="entry name" value="MAP_kinase_kinase_kinase"/>
</dbReference>
<keyword evidence="6 7" id="KW-0067">ATP-binding</keyword>
<evidence type="ECO:0000259" key="9">
    <source>
        <dbReference type="PROSITE" id="PS50011"/>
    </source>
</evidence>
<keyword evidence="2" id="KW-0723">Serine/threonine-protein kinase</keyword>
<dbReference type="PROSITE" id="PS50011">
    <property type="entry name" value="PROTEIN_KINASE_DOM"/>
    <property type="match status" value="1"/>
</dbReference>
<evidence type="ECO:0000256" key="3">
    <source>
        <dbReference type="ARBA" id="ARBA00022679"/>
    </source>
</evidence>
<keyword evidence="11" id="KW-1185">Reference proteome</keyword>
<dbReference type="EMBL" id="JASNQZ010000011">
    <property type="protein sequence ID" value="KAL0950739.1"/>
    <property type="molecule type" value="Genomic_DNA"/>
</dbReference>
<feature type="region of interest" description="Disordered" evidence="8">
    <location>
        <begin position="1437"/>
        <end position="1488"/>
    </location>
</feature>
<comment type="similarity">
    <text evidence="1">Belongs to the protein kinase superfamily. STE Ser/Thr protein kinase family. MAP kinase kinase kinase subfamily.</text>
</comment>
<evidence type="ECO:0000256" key="6">
    <source>
        <dbReference type="ARBA" id="ARBA00022840"/>
    </source>
</evidence>
<dbReference type="CDD" id="cd06626">
    <property type="entry name" value="STKc_MEKK4"/>
    <property type="match status" value="1"/>
</dbReference>
<gene>
    <name evidence="10" type="ORF">HGRIS_007513</name>
</gene>
<evidence type="ECO:0000313" key="11">
    <source>
        <dbReference type="Proteomes" id="UP001556367"/>
    </source>
</evidence>
<feature type="domain" description="Protein kinase" evidence="9">
    <location>
        <begin position="1111"/>
        <end position="1388"/>
    </location>
</feature>
<dbReference type="SUPFAM" id="SSF56112">
    <property type="entry name" value="Protein kinase-like (PK-like)"/>
    <property type="match status" value="1"/>
</dbReference>
<dbReference type="InterPro" id="IPR008271">
    <property type="entry name" value="Ser/Thr_kinase_AS"/>
</dbReference>
<dbReference type="InterPro" id="IPR000719">
    <property type="entry name" value="Prot_kinase_dom"/>
</dbReference>
<keyword evidence="3" id="KW-0808">Transferase</keyword>
<feature type="region of interest" description="Disordered" evidence="8">
    <location>
        <begin position="45"/>
        <end position="106"/>
    </location>
</feature>
<evidence type="ECO:0000256" key="4">
    <source>
        <dbReference type="ARBA" id="ARBA00022741"/>
    </source>
</evidence>
<dbReference type="PROSITE" id="PS00108">
    <property type="entry name" value="PROTEIN_KINASE_ST"/>
    <property type="match status" value="1"/>
</dbReference>
<accession>A0ABR3J535</accession>
<dbReference type="PROSITE" id="PS00107">
    <property type="entry name" value="PROTEIN_KINASE_ATP"/>
    <property type="match status" value="1"/>
</dbReference>
<evidence type="ECO:0000256" key="2">
    <source>
        <dbReference type="ARBA" id="ARBA00022527"/>
    </source>
</evidence>
<feature type="compositionally biased region" description="Basic and acidic residues" evidence="8">
    <location>
        <begin position="47"/>
        <end position="57"/>
    </location>
</feature>
<keyword evidence="4 7" id="KW-0547">Nucleotide-binding</keyword>
<reference evidence="11" key="1">
    <citation type="submission" date="2024-06" db="EMBL/GenBank/DDBJ databases">
        <title>Multi-omics analyses provide insights into the biosynthesis of the anticancer antibiotic pleurotin in Hohenbuehelia grisea.</title>
        <authorList>
            <person name="Weaver J.A."/>
            <person name="Alberti F."/>
        </authorList>
    </citation>
    <scope>NUCLEOTIDE SEQUENCE [LARGE SCALE GENOMIC DNA]</scope>
    <source>
        <strain evidence="11">T-177</strain>
    </source>
</reference>
<keyword evidence="5" id="KW-0418">Kinase</keyword>
<feature type="compositionally biased region" description="Low complexity" evidence="8">
    <location>
        <begin position="72"/>
        <end position="97"/>
    </location>
</feature>
<evidence type="ECO:0000256" key="7">
    <source>
        <dbReference type="PROSITE-ProRule" id="PRU10141"/>
    </source>
</evidence>
<feature type="binding site" evidence="7">
    <location>
        <position position="1140"/>
    </location>
    <ligand>
        <name>ATP</name>
        <dbReference type="ChEBI" id="CHEBI:30616"/>
    </ligand>
</feature>
<sequence length="1488" mass="167928">MNKMRMVEGGKGALCRMDQIWQDPFPFALMRRHQPTLFTLQEQDADEAAKQKWDHQHSRSSGSTPASPPATSPSMSTTAATPSTPLAPHAASTSTPSLRSKTRAGKSFTSQGIVDSTFQSVSAHEKANANYSDLYSQFVRRYRSSGLEDDPRNDPDSYYYYRGLGQLNDSIDTDDDEVSSLSSNLDAIDHLLLEGDDIDPDNAFERERFEWQVLLASVLGGEVLNAEKTRISVALEMSVEDRNSTHTNIWVGLRSRMHGRTLADERKSLEEKRLRIVDAVLEEIKSFRVVADGDPESITAAAFRQVLAMLHKFDVAQSLYPSLKALYMDKPVAAEPEFQARLEALNTWSNVLSRLRRQIDGLRRWTGSDTLDVDQPNTSREEPLVGATTELANGNKEIADNTSFVERVLKEESTQRTFEKGFLTTIHSFISLARDDQVNLAPLFAQMNLPTFEQELKPLISFPTKLAQAALRVRLDYVRKIQEHPEVLIIDQMTEDLKLSIGLACTLKRQYQEFLVPDPELRWQLDPCISEDYDHTILEALSEFFKLIHWKLKSGVKAIYFKETDVLESQWATFNDVSSTVTGGSCLVAEQLCALTNKLMVRVTNYFETQVRVPVAEEKRNMPLPRSEAEERVLYSAVRSAFQAHLQSGNHKMSDEQVISWYGKILDSVRLRYRKLQRFARVLTQRFNNSAEYIIDPDNGLEELINVLIASGHTLLLTKDYELEGTYIVVPMELHDRPDEIGRILTEAFHLDDSPNADLTGLTGGGDYGDGEEPERAAYVLLLSPRSQFMWHGNVLPLKLPRVDFDIDDERVRLIAAGPQRRLSLARETFEDYFLSVDDDGHVFEEDGLGPLTCAVEAQAHLPRVNRELRKITRVTNRLAESIVDSVHHVRESLRGTTGCQELLENWYMFASDHGQQALKYMDNLKKLNRLLIKLAISWVSFICDDCDHSDRRTFKWAVMALEFTFQKTKRNNILSVPDEEFRLLRTNVASCMTLLVSHFDILGARSAIDEKKERERQIEMLRLQASAELGPDEEELAAVPQDGEDVFAFTDHRTRMFWEKIARRLRAEEARRAEVQKQSHLAGRVLDDEKPEDRSLVFLANSSSMVAFRWQQGAFVGAGAFGSVYRALNLDDGRLMAVKEIRLRELSGVPNLHEAIAQELKVMEGLQHPNIVQYYGIEVHRDKVYIFEEFCQGGSLASLLEHGPIEDERIIQLYTMQMLEGLEYLHSRNVSHRDVKPDNILLDHHGVIKFVDFGAAKTIVQNQRSMQRSRRVAIGMMGPNEMNSLTGTPMYMAPEVIKNIKTPHLVGTMDIWALGCVVLEFATGKKPWSNLDNEWAIMFHIGVATQHPPLPEPGQLSDLGIHFIKQCLIIDPARRPIAADLLSHAWILDLKAELARYQEEEVGLDEPSLSAPEGFENTAVARQAAMMQEEETAIMKAPTPILSPVGSTVGTDESPGLTSPDTSPQTGSPPAGSKVPTDALESDQTRP</sequence>
<dbReference type="PANTHER" id="PTHR48016">
    <property type="entry name" value="MAP KINASE KINASE KINASE SSK2-RELATED-RELATED"/>
    <property type="match status" value="1"/>
</dbReference>
<evidence type="ECO:0000256" key="8">
    <source>
        <dbReference type="SAM" id="MobiDB-lite"/>
    </source>
</evidence>
<evidence type="ECO:0000256" key="5">
    <source>
        <dbReference type="ARBA" id="ARBA00022777"/>
    </source>
</evidence>
<feature type="compositionally biased region" description="Polar residues" evidence="8">
    <location>
        <begin position="1446"/>
        <end position="1469"/>
    </location>
</feature>
<evidence type="ECO:0000256" key="1">
    <source>
        <dbReference type="ARBA" id="ARBA00006529"/>
    </source>
</evidence>
<proteinExistence type="inferred from homology"/>
<dbReference type="Proteomes" id="UP001556367">
    <property type="component" value="Unassembled WGS sequence"/>
</dbReference>
<dbReference type="SMART" id="SM00220">
    <property type="entry name" value="S_TKc"/>
    <property type="match status" value="1"/>
</dbReference>
<dbReference type="InterPro" id="IPR017441">
    <property type="entry name" value="Protein_kinase_ATP_BS"/>
</dbReference>
<dbReference type="InterPro" id="IPR011009">
    <property type="entry name" value="Kinase-like_dom_sf"/>
</dbReference>
<dbReference type="Pfam" id="PF00069">
    <property type="entry name" value="Pkinase"/>
    <property type="match status" value="1"/>
</dbReference>
<comment type="caution">
    <text evidence="10">The sequence shown here is derived from an EMBL/GenBank/DDBJ whole genome shotgun (WGS) entry which is preliminary data.</text>
</comment>